<sequence>MAMKIDPQIISLLHVLLIQMQMIIDLLFSEGKKVFKKE</sequence>
<gene>
    <name evidence="1" type="ORF">LCGC14_0518120</name>
</gene>
<reference evidence="1" key="1">
    <citation type="journal article" date="2015" name="Nature">
        <title>Complex archaea that bridge the gap between prokaryotes and eukaryotes.</title>
        <authorList>
            <person name="Spang A."/>
            <person name="Saw J.H."/>
            <person name="Jorgensen S.L."/>
            <person name="Zaremba-Niedzwiedzka K."/>
            <person name="Martijn J."/>
            <person name="Lind A.E."/>
            <person name="van Eijk R."/>
            <person name="Schleper C."/>
            <person name="Guy L."/>
            <person name="Ettema T.J."/>
        </authorList>
    </citation>
    <scope>NUCLEOTIDE SEQUENCE</scope>
</reference>
<organism evidence="1">
    <name type="scientific">marine sediment metagenome</name>
    <dbReference type="NCBI Taxonomy" id="412755"/>
    <lineage>
        <taxon>unclassified sequences</taxon>
        <taxon>metagenomes</taxon>
        <taxon>ecological metagenomes</taxon>
    </lineage>
</organism>
<dbReference type="AlphaFoldDB" id="A0A0F9UKX6"/>
<protein>
    <submittedName>
        <fullName evidence="1">Uncharacterized protein</fullName>
    </submittedName>
</protein>
<comment type="caution">
    <text evidence="1">The sequence shown here is derived from an EMBL/GenBank/DDBJ whole genome shotgun (WGS) entry which is preliminary data.</text>
</comment>
<dbReference type="EMBL" id="LAZR01000644">
    <property type="protein sequence ID" value="KKN61836.1"/>
    <property type="molecule type" value="Genomic_DNA"/>
</dbReference>
<evidence type="ECO:0000313" key="1">
    <source>
        <dbReference type="EMBL" id="KKN61836.1"/>
    </source>
</evidence>
<name>A0A0F9UKX6_9ZZZZ</name>
<accession>A0A0F9UKX6</accession>
<proteinExistence type="predicted"/>